<comment type="caution">
    <text evidence="2">The sequence shown here is derived from an EMBL/GenBank/DDBJ whole genome shotgun (WGS) entry which is preliminary data.</text>
</comment>
<dbReference type="Gene3D" id="3.10.450.360">
    <property type="match status" value="1"/>
</dbReference>
<sequence>MKKVITILFAALVTAGSTYAFDPFDPNEKVLKAFNETFTSAQEVRWEEFPSYFAVSFVSGGIRAKVNYDKEGNMMSSIRYYAPQLLPFFIMNKVNKEYPRKKLFGVTEVTHNNLIAYYIKLEDSTHWYTIKVDADGNCEQTEKYKKV</sequence>
<protein>
    <recommendedName>
        <fullName evidence="4">Beta-lactamase-inhibitor-like PepSY-like domain-containing protein</fullName>
    </recommendedName>
</protein>
<evidence type="ECO:0000256" key="1">
    <source>
        <dbReference type="SAM" id="SignalP"/>
    </source>
</evidence>
<dbReference type="Proteomes" id="UP000192796">
    <property type="component" value="Unassembled WGS sequence"/>
</dbReference>
<accession>A0A1V9G8U9</accession>
<dbReference type="SUPFAM" id="SSF160574">
    <property type="entry name" value="BT0923-like"/>
    <property type="match status" value="1"/>
</dbReference>
<keyword evidence="3" id="KW-1185">Reference proteome</keyword>
<dbReference type="RefSeq" id="WP_081144762.1">
    <property type="nucleotide sequence ID" value="NZ_LVYD01000001.1"/>
</dbReference>
<feature type="chain" id="PRO_5010706898" description="Beta-lactamase-inhibitor-like PepSY-like domain-containing protein" evidence="1">
    <location>
        <begin position="21"/>
        <end position="147"/>
    </location>
</feature>
<reference evidence="2 3" key="1">
    <citation type="submission" date="2016-03" db="EMBL/GenBank/DDBJ databases">
        <title>Niastella vici sp. nov., isolated from farmland soil.</title>
        <authorList>
            <person name="Chen L."/>
            <person name="Wang D."/>
            <person name="Yang S."/>
            <person name="Wang G."/>
        </authorList>
    </citation>
    <scope>NUCLEOTIDE SEQUENCE [LARGE SCALE GENOMIC DNA]</scope>
    <source>
        <strain evidence="2 3">DJ57</strain>
    </source>
</reference>
<keyword evidence="1" id="KW-0732">Signal</keyword>
<evidence type="ECO:0000313" key="2">
    <source>
        <dbReference type="EMBL" id="OQP67065.1"/>
    </source>
</evidence>
<organism evidence="2 3">
    <name type="scientific">Niastella vici</name>
    <dbReference type="NCBI Taxonomy" id="1703345"/>
    <lineage>
        <taxon>Bacteria</taxon>
        <taxon>Pseudomonadati</taxon>
        <taxon>Bacteroidota</taxon>
        <taxon>Chitinophagia</taxon>
        <taxon>Chitinophagales</taxon>
        <taxon>Chitinophagaceae</taxon>
        <taxon>Niastella</taxon>
    </lineage>
</organism>
<dbReference type="OrthoDB" id="678457at2"/>
<proteinExistence type="predicted"/>
<evidence type="ECO:0000313" key="3">
    <source>
        <dbReference type="Proteomes" id="UP000192796"/>
    </source>
</evidence>
<name>A0A1V9G8U9_9BACT</name>
<feature type="signal peptide" evidence="1">
    <location>
        <begin position="1"/>
        <end position="20"/>
    </location>
</feature>
<dbReference type="EMBL" id="LVYD01000001">
    <property type="protein sequence ID" value="OQP67065.1"/>
    <property type="molecule type" value="Genomic_DNA"/>
</dbReference>
<evidence type="ECO:0008006" key="4">
    <source>
        <dbReference type="Google" id="ProtNLM"/>
    </source>
</evidence>
<gene>
    <name evidence="2" type="ORF">A3860_01530</name>
</gene>
<dbReference type="STRING" id="1703345.A3860_01530"/>
<dbReference type="AlphaFoldDB" id="A0A1V9G8U9"/>